<dbReference type="GO" id="GO:2000786">
    <property type="term" value="P:positive regulation of autophagosome assembly"/>
    <property type="evidence" value="ECO:0007669"/>
    <property type="project" value="TreeGrafter"/>
</dbReference>
<comment type="similarity">
    <text evidence="1">Belongs to the sorting nexin family.</text>
</comment>
<dbReference type="OrthoDB" id="289314at2759"/>
<feature type="domain" description="PX" evidence="4">
    <location>
        <begin position="40"/>
        <end position="167"/>
    </location>
</feature>
<keyword evidence="2" id="KW-0175">Coiled coil</keyword>
<dbReference type="SMART" id="SM00312">
    <property type="entry name" value="PX"/>
    <property type="match status" value="1"/>
</dbReference>
<dbReference type="Gene3D" id="1.20.1270.60">
    <property type="entry name" value="Arfaptin homology (AH) domain/BAR domain"/>
    <property type="match status" value="1"/>
</dbReference>
<dbReference type="InterPro" id="IPR034783">
    <property type="entry name" value="SNX4"/>
</dbReference>
<evidence type="ECO:0000256" key="1">
    <source>
        <dbReference type="ARBA" id="ARBA00010883"/>
    </source>
</evidence>
<dbReference type="Pfam" id="PF06730">
    <property type="entry name" value="FAM92"/>
    <property type="match status" value="1"/>
</dbReference>
<dbReference type="PANTHER" id="PTHR46596:SF1">
    <property type="entry name" value="SORTING NEXIN-4"/>
    <property type="match status" value="1"/>
</dbReference>
<dbReference type="GO" id="GO:0031901">
    <property type="term" value="C:early endosome membrane"/>
    <property type="evidence" value="ECO:0007669"/>
    <property type="project" value="TreeGrafter"/>
</dbReference>
<organism evidence="5 6">
    <name type="scientific">Dreissena polymorpha</name>
    <name type="common">Zebra mussel</name>
    <name type="synonym">Mytilus polymorpha</name>
    <dbReference type="NCBI Taxonomy" id="45954"/>
    <lineage>
        <taxon>Eukaryota</taxon>
        <taxon>Metazoa</taxon>
        <taxon>Spiralia</taxon>
        <taxon>Lophotrochozoa</taxon>
        <taxon>Mollusca</taxon>
        <taxon>Bivalvia</taxon>
        <taxon>Autobranchia</taxon>
        <taxon>Heteroconchia</taxon>
        <taxon>Euheterodonta</taxon>
        <taxon>Imparidentia</taxon>
        <taxon>Neoheterodontei</taxon>
        <taxon>Myida</taxon>
        <taxon>Dreissenoidea</taxon>
        <taxon>Dreissenidae</taxon>
        <taxon>Dreissena</taxon>
    </lineage>
</organism>
<evidence type="ECO:0000313" key="5">
    <source>
        <dbReference type="EMBL" id="KAH3699319.1"/>
    </source>
</evidence>
<feature type="coiled-coil region" evidence="2">
    <location>
        <begin position="356"/>
        <end position="383"/>
    </location>
</feature>
<dbReference type="GO" id="GO:0032266">
    <property type="term" value="F:phosphatidylinositol-3-phosphate binding"/>
    <property type="evidence" value="ECO:0007669"/>
    <property type="project" value="TreeGrafter"/>
</dbReference>
<dbReference type="Proteomes" id="UP000828390">
    <property type="component" value="Unassembled WGS sequence"/>
</dbReference>
<dbReference type="InterPro" id="IPR034902">
    <property type="entry name" value="PX_SNX4"/>
</dbReference>
<reference evidence="5" key="1">
    <citation type="journal article" date="2019" name="bioRxiv">
        <title>The Genome of the Zebra Mussel, Dreissena polymorpha: A Resource for Invasive Species Research.</title>
        <authorList>
            <person name="McCartney M.A."/>
            <person name="Auch B."/>
            <person name="Kono T."/>
            <person name="Mallez S."/>
            <person name="Zhang Y."/>
            <person name="Obille A."/>
            <person name="Becker A."/>
            <person name="Abrahante J.E."/>
            <person name="Garbe J."/>
            <person name="Badalamenti J.P."/>
            <person name="Herman A."/>
            <person name="Mangelson H."/>
            <person name="Liachko I."/>
            <person name="Sullivan S."/>
            <person name="Sone E.D."/>
            <person name="Koren S."/>
            <person name="Silverstein K.A.T."/>
            <person name="Beckman K.B."/>
            <person name="Gohl D.M."/>
        </authorList>
    </citation>
    <scope>NUCLEOTIDE SEQUENCE</scope>
    <source>
        <strain evidence="5">Duluth1</strain>
        <tissue evidence="5">Whole animal</tissue>
    </source>
</reference>
<dbReference type="Pfam" id="PF00787">
    <property type="entry name" value="PX"/>
    <property type="match status" value="1"/>
</dbReference>
<evidence type="ECO:0000259" key="4">
    <source>
        <dbReference type="PROSITE" id="PS50195"/>
    </source>
</evidence>
<dbReference type="PANTHER" id="PTHR46596">
    <property type="entry name" value="SORTING NEXIN-4"/>
    <property type="match status" value="1"/>
</dbReference>
<dbReference type="InterPro" id="IPR009602">
    <property type="entry name" value="CBAR/FAM92"/>
</dbReference>
<dbReference type="CDD" id="cd07622">
    <property type="entry name" value="BAR_SNX4"/>
    <property type="match status" value="1"/>
</dbReference>
<dbReference type="EMBL" id="JAIWYP010000015">
    <property type="protein sequence ID" value="KAH3699319.1"/>
    <property type="molecule type" value="Genomic_DNA"/>
</dbReference>
<dbReference type="GO" id="GO:0031201">
    <property type="term" value="C:SNARE complex"/>
    <property type="evidence" value="ECO:0007669"/>
    <property type="project" value="TreeGrafter"/>
</dbReference>
<dbReference type="PROSITE" id="PS50195">
    <property type="entry name" value="PX"/>
    <property type="match status" value="1"/>
</dbReference>
<accession>A0A9D4BKH7</accession>
<dbReference type="InterPro" id="IPR037430">
    <property type="entry name" value="SNX4_BAR"/>
</dbReference>
<sequence>MADDSPPTYSPDHFPSSPEEDTVEVAKKLGKTNMLQWMEIRVSEPEKRTTTSMKMQDTFMVYLIETRITDNDVKCKGDGTTSLWRRYSEFELLRNYLEITYPALVIPPLPEKKATYTWQNMATDKFDAEFIERRRAALEIFLLRCAAHPIMCLDKIFIGFLQKEEAWKDTVYATEFQSKADSKLKSLNASFRLKKPDQQFEELKNYSNEIQGVIANLLKVRARMADHQFGVHKLHGNYQRVFNEWSAIEREMTDPLQSAGHYMNVYAQSIDTILEEEEQYADQLKEYLAFGESLRSVCRKYECLQYDQERAEEGLTSKHSQKEALVQGKTSTGFSLGSLKKAMFGADTPEQRELKIKHLEEQIKVNEVELKQANEEMQKFVDAALRDIDRFKRQKTKDLKEIFTNYAIMQIKQCKKGIAIWTSAKDCFAKM</sequence>
<name>A0A9D4BKH7_DREPO</name>
<dbReference type="Gene3D" id="3.30.1520.10">
    <property type="entry name" value="Phox-like domain"/>
    <property type="match status" value="1"/>
</dbReference>
<protein>
    <recommendedName>
        <fullName evidence="4">PX domain-containing protein</fullName>
    </recommendedName>
</protein>
<dbReference type="InterPro" id="IPR036871">
    <property type="entry name" value="PX_dom_sf"/>
</dbReference>
<dbReference type="InterPro" id="IPR027267">
    <property type="entry name" value="AH/BAR_dom_sf"/>
</dbReference>
<gene>
    <name evidence="5" type="ORF">DPMN_074275</name>
</gene>
<proteinExistence type="inferred from homology"/>
<evidence type="ECO:0000313" key="6">
    <source>
        <dbReference type="Proteomes" id="UP000828390"/>
    </source>
</evidence>
<dbReference type="AlphaFoldDB" id="A0A9D4BKH7"/>
<comment type="caution">
    <text evidence="5">The sequence shown here is derived from an EMBL/GenBank/DDBJ whole genome shotgun (WGS) entry which is preliminary data.</text>
</comment>
<reference evidence="5" key="2">
    <citation type="submission" date="2020-11" db="EMBL/GenBank/DDBJ databases">
        <authorList>
            <person name="McCartney M.A."/>
            <person name="Auch B."/>
            <person name="Kono T."/>
            <person name="Mallez S."/>
            <person name="Becker A."/>
            <person name="Gohl D.M."/>
            <person name="Silverstein K.A.T."/>
            <person name="Koren S."/>
            <person name="Bechman K.B."/>
            <person name="Herman A."/>
            <person name="Abrahante J.E."/>
            <person name="Garbe J."/>
        </authorList>
    </citation>
    <scope>NUCLEOTIDE SEQUENCE</scope>
    <source>
        <strain evidence="5">Duluth1</strain>
        <tissue evidence="5">Whole animal</tissue>
    </source>
</reference>
<dbReference type="GO" id="GO:0015031">
    <property type="term" value="P:protein transport"/>
    <property type="evidence" value="ECO:0007669"/>
    <property type="project" value="InterPro"/>
</dbReference>
<dbReference type="SUPFAM" id="SSF64268">
    <property type="entry name" value="PX domain"/>
    <property type="match status" value="1"/>
</dbReference>
<evidence type="ECO:0000256" key="2">
    <source>
        <dbReference type="SAM" id="Coils"/>
    </source>
</evidence>
<dbReference type="InterPro" id="IPR001683">
    <property type="entry name" value="PX_dom"/>
</dbReference>
<dbReference type="CDD" id="cd06864">
    <property type="entry name" value="PX_SNX4"/>
    <property type="match status" value="1"/>
</dbReference>
<evidence type="ECO:0000256" key="3">
    <source>
        <dbReference type="SAM" id="MobiDB-lite"/>
    </source>
</evidence>
<feature type="region of interest" description="Disordered" evidence="3">
    <location>
        <begin position="1"/>
        <end position="21"/>
    </location>
</feature>
<keyword evidence="6" id="KW-1185">Reference proteome</keyword>
<dbReference type="GO" id="GO:0005886">
    <property type="term" value="C:plasma membrane"/>
    <property type="evidence" value="ECO:0007669"/>
    <property type="project" value="TreeGrafter"/>
</dbReference>